<evidence type="ECO:0000256" key="6">
    <source>
        <dbReference type="ARBA" id="ARBA00022989"/>
    </source>
</evidence>
<evidence type="ECO:0000256" key="4">
    <source>
        <dbReference type="ARBA" id="ARBA00022741"/>
    </source>
</evidence>
<dbReference type="AlphaFoldDB" id="A0A0G4NEX2"/>
<keyword evidence="6 8" id="KW-1133">Transmembrane helix</keyword>
<evidence type="ECO:0000313" key="10">
    <source>
        <dbReference type="EMBL" id="CRK44825.1"/>
    </source>
</evidence>
<protein>
    <recommendedName>
        <fullName evidence="9">ABC transmembrane type-1 domain-containing protein</fullName>
    </recommendedName>
</protein>
<feature type="domain" description="ABC transmembrane type-1" evidence="9">
    <location>
        <begin position="1"/>
        <end position="152"/>
    </location>
</feature>
<evidence type="ECO:0000313" key="11">
    <source>
        <dbReference type="Proteomes" id="UP000045706"/>
    </source>
</evidence>
<keyword evidence="3" id="KW-0677">Repeat</keyword>
<dbReference type="Proteomes" id="UP000045706">
    <property type="component" value="Unassembled WGS sequence"/>
</dbReference>
<evidence type="ECO:0000256" key="2">
    <source>
        <dbReference type="ARBA" id="ARBA00022692"/>
    </source>
</evidence>
<dbReference type="InterPro" id="IPR050173">
    <property type="entry name" value="ABC_transporter_C-like"/>
</dbReference>
<feature type="non-terminal residue" evidence="10">
    <location>
        <position position="152"/>
    </location>
</feature>
<sequence>MEAVSRAKFKFFDVTPLGQLMNRFSKDLEAVDQEVAPIAIGVIGCALGIVVTVALIAFITPGFLIAGVFITIAYWLVGSFYLRASRDLKRLEAVQRSPLFQQFSETLSGMTTIRAYGDERRFIRENLTKINTQSRPFIYMWACNRWLSFRTD</sequence>
<feature type="transmembrane region" description="Helical" evidence="8">
    <location>
        <begin position="63"/>
        <end position="82"/>
    </location>
</feature>
<proteinExistence type="predicted"/>
<evidence type="ECO:0000259" key="9">
    <source>
        <dbReference type="PROSITE" id="PS50929"/>
    </source>
</evidence>
<dbReference type="InterPro" id="IPR011527">
    <property type="entry name" value="ABC1_TM_dom"/>
</dbReference>
<keyword evidence="2 8" id="KW-0812">Transmembrane</keyword>
<dbReference type="InterPro" id="IPR036640">
    <property type="entry name" value="ABC1_TM_sf"/>
</dbReference>
<dbReference type="PANTHER" id="PTHR24223:SF353">
    <property type="entry name" value="ABC TRANSPORTER ATP-BINDING PROTEIN_PERMEASE VMR1-RELATED"/>
    <property type="match status" value="1"/>
</dbReference>
<dbReference type="GO" id="GO:0000329">
    <property type="term" value="C:fungal-type vacuole membrane"/>
    <property type="evidence" value="ECO:0007669"/>
    <property type="project" value="TreeGrafter"/>
</dbReference>
<keyword evidence="4" id="KW-0547">Nucleotide-binding</keyword>
<evidence type="ECO:0000256" key="3">
    <source>
        <dbReference type="ARBA" id="ARBA00022737"/>
    </source>
</evidence>
<dbReference type="Pfam" id="PF00664">
    <property type="entry name" value="ABC_membrane"/>
    <property type="match status" value="1"/>
</dbReference>
<evidence type="ECO:0000256" key="5">
    <source>
        <dbReference type="ARBA" id="ARBA00022840"/>
    </source>
</evidence>
<dbReference type="CDD" id="cd18604">
    <property type="entry name" value="ABC_6TM_VMR1_D2_like"/>
    <property type="match status" value="1"/>
</dbReference>
<dbReference type="PANTHER" id="PTHR24223">
    <property type="entry name" value="ATP-BINDING CASSETTE SUB-FAMILY C"/>
    <property type="match status" value="1"/>
</dbReference>
<keyword evidence="5" id="KW-0067">ATP-binding</keyword>
<accession>A0A0G4NEX2</accession>
<evidence type="ECO:0000256" key="8">
    <source>
        <dbReference type="SAM" id="Phobius"/>
    </source>
</evidence>
<evidence type="ECO:0000256" key="7">
    <source>
        <dbReference type="ARBA" id="ARBA00023136"/>
    </source>
</evidence>
<name>A0A0G4NEX2_VERLO</name>
<dbReference type="SUPFAM" id="SSF90123">
    <property type="entry name" value="ABC transporter transmembrane region"/>
    <property type="match status" value="1"/>
</dbReference>
<evidence type="ECO:0000256" key="1">
    <source>
        <dbReference type="ARBA" id="ARBA00022448"/>
    </source>
</evidence>
<organism evidence="10 11">
    <name type="scientific">Verticillium longisporum</name>
    <name type="common">Verticillium dahliae var. longisporum</name>
    <dbReference type="NCBI Taxonomy" id="100787"/>
    <lineage>
        <taxon>Eukaryota</taxon>
        <taxon>Fungi</taxon>
        <taxon>Dikarya</taxon>
        <taxon>Ascomycota</taxon>
        <taxon>Pezizomycotina</taxon>
        <taxon>Sordariomycetes</taxon>
        <taxon>Hypocreomycetidae</taxon>
        <taxon>Glomerellales</taxon>
        <taxon>Plectosphaerellaceae</taxon>
        <taxon>Verticillium</taxon>
    </lineage>
</organism>
<dbReference type="GO" id="GO:0005524">
    <property type="term" value="F:ATP binding"/>
    <property type="evidence" value="ECO:0007669"/>
    <property type="project" value="UniProtKB-KW"/>
</dbReference>
<dbReference type="PROSITE" id="PS50929">
    <property type="entry name" value="ABC_TM1F"/>
    <property type="match status" value="1"/>
</dbReference>
<keyword evidence="1" id="KW-0813">Transport</keyword>
<feature type="transmembrane region" description="Helical" evidence="8">
    <location>
        <begin position="35"/>
        <end position="57"/>
    </location>
</feature>
<dbReference type="Gene3D" id="1.20.1560.10">
    <property type="entry name" value="ABC transporter type 1, transmembrane domain"/>
    <property type="match status" value="1"/>
</dbReference>
<dbReference type="GO" id="GO:0140359">
    <property type="term" value="F:ABC-type transporter activity"/>
    <property type="evidence" value="ECO:0007669"/>
    <property type="project" value="InterPro"/>
</dbReference>
<reference evidence="11" key="1">
    <citation type="submission" date="2015-05" db="EMBL/GenBank/DDBJ databases">
        <authorList>
            <person name="Fogelqvist Johan"/>
        </authorList>
    </citation>
    <scope>NUCLEOTIDE SEQUENCE [LARGE SCALE GENOMIC DNA]</scope>
</reference>
<gene>
    <name evidence="10" type="ORF">BN1723_019564</name>
</gene>
<dbReference type="EMBL" id="CVQI01034330">
    <property type="protein sequence ID" value="CRK44825.1"/>
    <property type="molecule type" value="Genomic_DNA"/>
</dbReference>
<keyword evidence="7 8" id="KW-0472">Membrane</keyword>